<accession>A0ABR4QEY6</accession>
<comment type="similarity">
    <text evidence="7">Belongs to the DHHC palmitoyltransferase family.</text>
</comment>
<feature type="compositionally biased region" description="Pro residues" evidence="8">
    <location>
        <begin position="472"/>
        <end position="481"/>
    </location>
</feature>
<keyword evidence="11" id="KW-1185">Reference proteome</keyword>
<feature type="domain" description="Palmitoyltransferase DHHC" evidence="9">
    <location>
        <begin position="205"/>
        <end position="326"/>
    </location>
</feature>
<feature type="transmembrane region" description="Helical" evidence="7">
    <location>
        <begin position="254"/>
        <end position="275"/>
    </location>
</feature>
<evidence type="ECO:0000256" key="6">
    <source>
        <dbReference type="ARBA" id="ARBA00023315"/>
    </source>
</evidence>
<feature type="compositionally biased region" description="Polar residues" evidence="8">
    <location>
        <begin position="18"/>
        <end position="28"/>
    </location>
</feature>
<keyword evidence="6 7" id="KW-0012">Acyltransferase</keyword>
<feature type="compositionally biased region" description="Basic and acidic residues" evidence="8">
    <location>
        <begin position="504"/>
        <end position="515"/>
    </location>
</feature>
<evidence type="ECO:0000256" key="1">
    <source>
        <dbReference type="ARBA" id="ARBA00004141"/>
    </source>
</evidence>
<keyword evidence="4 7" id="KW-1133">Transmembrane helix</keyword>
<dbReference type="PANTHER" id="PTHR12246">
    <property type="entry name" value="PALMITOYLTRANSFERASE ZDHHC16"/>
    <property type="match status" value="1"/>
</dbReference>
<comment type="catalytic activity">
    <reaction evidence="7">
        <text>L-cysteinyl-[protein] + hexadecanoyl-CoA = S-hexadecanoyl-L-cysteinyl-[protein] + CoA</text>
        <dbReference type="Rhea" id="RHEA:36683"/>
        <dbReference type="Rhea" id="RHEA-COMP:10131"/>
        <dbReference type="Rhea" id="RHEA-COMP:11032"/>
        <dbReference type="ChEBI" id="CHEBI:29950"/>
        <dbReference type="ChEBI" id="CHEBI:57287"/>
        <dbReference type="ChEBI" id="CHEBI:57379"/>
        <dbReference type="ChEBI" id="CHEBI:74151"/>
        <dbReference type="EC" id="2.3.1.225"/>
    </reaction>
</comment>
<protein>
    <recommendedName>
        <fullName evidence="7">Palmitoyltransferase</fullName>
        <ecNumber evidence="7">2.3.1.225</ecNumber>
    </recommendedName>
</protein>
<evidence type="ECO:0000256" key="8">
    <source>
        <dbReference type="SAM" id="MobiDB-lite"/>
    </source>
</evidence>
<evidence type="ECO:0000313" key="10">
    <source>
        <dbReference type="EMBL" id="KAL5108192.1"/>
    </source>
</evidence>
<comment type="subcellular location">
    <subcellularLocation>
        <location evidence="1">Membrane</location>
        <topology evidence="1">Multi-pass membrane protein</topology>
    </subcellularLocation>
</comment>
<dbReference type="InterPro" id="IPR001594">
    <property type="entry name" value="Palmitoyltrfase_DHHC"/>
</dbReference>
<sequence>MANNSDNQGVINYGASDHLTNANGESDSVASGSAFPPVITAGSRYRGHKEVDINKWDEEASQHLLTMRRPPGDLCDCLSPWRRLFRLRYPPPPQKMATNVENGFPLPFGVVWFVRDCAGCVCMVFTWLLIAYGEFVVACIILPQLPYAVIAWTFGFIYHIFALLAVVSHLKAVFTDPGTVRLGNATRDAVMRIYLASGSNTPLVRCPKCLCIKPDRAHHCSCCRRCVRKMDHHCPWVNNCVGEGNQKFFVLFNLYIFLQSLAGLALIISFFFSCFSEFGKCEYPGSYSATASLINNIFFISEATFFGLFTSVMSCSQVSSIISDETVSLIPPRPLPLPFPFLLLPSPFLCLIFSYLSLCTGLGTKSLTSALATCKNRLISSFGATNASSTSLPSTMFAIGAGFEAVLFGLFTVAIGGTQLCAICKDETAVESLKRNKGTPRPRVSKRETLANVFGRPFSWRWFSPFHPPAPLTPVVPPPPQESEASEGVSDLEMQTAQQHQHRHREDHYDDVYLV</sequence>
<dbReference type="Pfam" id="PF01529">
    <property type="entry name" value="DHHC"/>
    <property type="match status" value="1"/>
</dbReference>
<organism evidence="10 11">
    <name type="scientific">Taenia crassiceps</name>
    <dbReference type="NCBI Taxonomy" id="6207"/>
    <lineage>
        <taxon>Eukaryota</taxon>
        <taxon>Metazoa</taxon>
        <taxon>Spiralia</taxon>
        <taxon>Lophotrochozoa</taxon>
        <taxon>Platyhelminthes</taxon>
        <taxon>Cestoda</taxon>
        <taxon>Eucestoda</taxon>
        <taxon>Cyclophyllidea</taxon>
        <taxon>Taeniidae</taxon>
        <taxon>Taenia</taxon>
    </lineage>
</organism>
<feature type="transmembrane region" description="Helical" evidence="7">
    <location>
        <begin position="124"/>
        <end position="142"/>
    </location>
</feature>
<feature type="compositionally biased region" description="Polar residues" evidence="8">
    <location>
        <begin position="1"/>
        <end position="10"/>
    </location>
</feature>
<evidence type="ECO:0000259" key="9">
    <source>
        <dbReference type="Pfam" id="PF01529"/>
    </source>
</evidence>
<evidence type="ECO:0000256" key="2">
    <source>
        <dbReference type="ARBA" id="ARBA00022679"/>
    </source>
</evidence>
<feature type="transmembrane region" description="Helical" evidence="7">
    <location>
        <begin position="149"/>
        <end position="170"/>
    </location>
</feature>
<proteinExistence type="inferred from homology"/>
<comment type="caution">
    <text evidence="10">The sequence shown here is derived from an EMBL/GenBank/DDBJ whole genome shotgun (WGS) entry which is preliminary data.</text>
</comment>
<reference evidence="10 11" key="1">
    <citation type="journal article" date="2022" name="Front. Cell. Infect. Microbiol.">
        <title>The Genomes of Two Strains of Taenia crassiceps the Animal Model for the Study of Human Cysticercosis.</title>
        <authorList>
            <person name="Bobes R.J."/>
            <person name="Estrada K."/>
            <person name="Rios-Valencia D.G."/>
            <person name="Calderon-Gallegos A."/>
            <person name="de la Torre P."/>
            <person name="Carrero J.C."/>
            <person name="Sanchez-Flores A."/>
            <person name="Laclette J.P."/>
        </authorList>
    </citation>
    <scope>NUCLEOTIDE SEQUENCE [LARGE SCALE GENOMIC DNA]</scope>
    <source>
        <strain evidence="10">WFUcys</strain>
    </source>
</reference>
<name>A0ABR4QEY6_9CEST</name>
<dbReference type="EC" id="2.3.1.225" evidence="7"/>
<evidence type="ECO:0000256" key="3">
    <source>
        <dbReference type="ARBA" id="ARBA00022692"/>
    </source>
</evidence>
<dbReference type="InterPro" id="IPR039859">
    <property type="entry name" value="PFA4/ZDH16/20/ERF2-like"/>
</dbReference>
<dbReference type="Proteomes" id="UP001651158">
    <property type="component" value="Unassembled WGS sequence"/>
</dbReference>
<dbReference type="EMBL" id="JAKROA010000004">
    <property type="protein sequence ID" value="KAL5108192.1"/>
    <property type="molecule type" value="Genomic_DNA"/>
</dbReference>
<keyword evidence="5 7" id="KW-0472">Membrane</keyword>
<keyword evidence="2 7" id="KW-0808">Transferase</keyword>
<evidence type="ECO:0000256" key="4">
    <source>
        <dbReference type="ARBA" id="ARBA00022989"/>
    </source>
</evidence>
<evidence type="ECO:0000256" key="7">
    <source>
        <dbReference type="RuleBase" id="RU079119"/>
    </source>
</evidence>
<feature type="region of interest" description="Disordered" evidence="8">
    <location>
        <begin position="1"/>
        <end position="28"/>
    </location>
</feature>
<gene>
    <name evidence="10" type="ORF">TcWFU_009429</name>
</gene>
<evidence type="ECO:0000256" key="5">
    <source>
        <dbReference type="ARBA" id="ARBA00023136"/>
    </source>
</evidence>
<comment type="domain">
    <text evidence="7">The DHHC domain is required for palmitoyltransferase activity.</text>
</comment>
<evidence type="ECO:0000313" key="11">
    <source>
        <dbReference type="Proteomes" id="UP001651158"/>
    </source>
</evidence>
<feature type="transmembrane region" description="Helical" evidence="7">
    <location>
        <begin position="339"/>
        <end position="358"/>
    </location>
</feature>
<keyword evidence="3 7" id="KW-0812">Transmembrane</keyword>
<dbReference type="PROSITE" id="PS50216">
    <property type="entry name" value="DHHC"/>
    <property type="match status" value="1"/>
</dbReference>
<feature type="transmembrane region" description="Helical" evidence="7">
    <location>
        <begin position="296"/>
        <end position="319"/>
    </location>
</feature>
<feature type="region of interest" description="Disordered" evidence="8">
    <location>
        <begin position="472"/>
        <end position="515"/>
    </location>
</feature>